<proteinExistence type="predicted"/>
<keyword evidence="2" id="KW-1185">Reference proteome</keyword>
<comment type="caution">
    <text evidence="1">The sequence shown here is derived from an EMBL/GenBank/DDBJ whole genome shotgun (WGS) entry which is preliminary data.</text>
</comment>
<dbReference type="EMBL" id="JAAATX020000001">
    <property type="protein sequence ID" value="MBU9696391.1"/>
    <property type="molecule type" value="Genomic_DNA"/>
</dbReference>
<name>A0ABS6IZG7_9RHOB</name>
<dbReference type="RefSeq" id="WP_161760310.1">
    <property type="nucleotide sequence ID" value="NZ_JAAATX020000001.1"/>
</dbReference>
<evidence type="ECO:0000313" key="2">
    <source>
        <dbReference type="Proteomes" id="UP000731907"/>
    </source>
</evidence>
<evidence type="ECO:0000313" key="1">
    <source>
        <dbReference type="EMBL" id="MBU9696391.1"/>
    </source>
</evidence>
<accession>A0ABS6IZG7</accession>
<protein>
    <recommendedName>
        <fullName evidence="3">MarR family transcriptional regulator</fullName>
    </recommendedName>
</protein>
<dbReference type="Proteomes" id="UP000731907">
    <property type="component" value="Unassembled WGS sequence"/>
</dbReference>
<reference evidence="1 2" key="1">
    <citation type="submission" date="2021-06" db="EMBL/GenBank/DDBJ databases">
        <title>Rhodobacteraceae bacterium strain HSP-20.</title>
        <authorList>
            <person name="Chen W.-M."/>
        </authorList>
    </citation>
    <scope>NUCLEOTIDE SEQUENCE [LARGE SCALE GENOMIC DNA]</scope>
    <source>
        <strain evidence="1 2">HSP-20</strain>
    </source>
</reference>
<organism evidence="1 2">
    <name type="scientific">Paragemmobacter amnigenus</name>
    <dbReference type="NCBI Taxonomy" id="2852097"/>
    <lineage>
        <taxon>Bacteria</taxon>
        <taxon>Pseudomonadati</taxon>
        <taxon>Pseudomonadota</taxon>
        <taxon>Alphaproteobacteria</taxon>
        <taxon>Rhodobacterales</taxon>
        <taxon>Paracoccaceae</taxon>
        <taxon>Paragemmobacter</taxon>
    </lineage>
</organism>
<sequence length="207" mass="21498">MDPAAILTGDLIASTRAPDGGEASLSILATLAADLERWTGQPTRFTRFRGDGWQFLLGTPGLCLRAALLVAARLAAARATPTRLAIGIGRIDHAGSRDLSDARGSALTAAGHALDTLPRGRHWAMAGGKEWQAAIIALAEWHATGWTAEQAEAVAMALAPDPGTQSALAARLGITRQAWAARIAGAGLSAWEPALHVFESSRVTGVP</sequence>
<evidence type="ECO:0008006" key="3">
    <source>
        <dbReference type="Google" id="ProtNLM"/>
    </source>
</evidence>
<gene>
    <name evidence="1" type="ORF">GU927_000890</name>
</gene>